<dbReference type="GO" id="GO:0003700">
    <property type="term" value="F:DNA-binding transcription factor activity"/>
    <property type="evidence" value="ECO:0007669"/>
    <property type="project" value="InterPro"/>
</dbReference>
<dbReference type="Gene3D" id="1.10.10.10">
    <property type="entry name" value="Winged helix-like DNA-binding domain superfamily/Winged helix DNA-binding domain"/>
    <property type="match status" value="1"/>
</dbReference>
<comment type="similarity">
    <text evidence="1">Belongs to the LysR transcriptional regulatory family.</text>
</comment>
<evidence type="ECO:0000259" key="5">
    <source>
        <dbReference type="PROSITE" id="PS50931"/>
    </source>
</evidence>
<dbReference type="GO" id="GO:0003677">
    <property type="term" value="F:DNA binding"/>
    <property type="evidence" value="ECO:0007669"/>
    <property type="project" value="UniProtKB-KW"/>
</dbReference>
<dbReference type="SUPFAM" id="SSF46785">
    <property type="entry name" value="Winged helix' DNA-binding domain"/>
    <property type="match status" value="1"/>
</dbReference>
<dbReference type="FunFam" id="1.10.10.10:FF:000001">
    <property type="entry name" value="LysR family transcriptional regulator"/>
    <property type="match status" value="1"/>
</dbReference>
<dbReference type="Proteomes" id="UP000501648">
    <property type="component" value="Chromosome"/>
</dbReference>
<dbReference type="PROSITE" id="PS50931">
    <property type="entry name" value="HTH_LYSR"/>
    <property type="match status" value="1"/>
</dbReference>
<evidence type="ECO:0000313" key="6">
    <source>
        <dbReference type="EMBL" id="QJQ01510.1"/>
    </source>
</evidence>
<name>A0A6M3ZUD7_9BURK</name>
<dbReference type="InterPro" id="IPR036390">
    <property type="entry name" value="WH_DNA-bd_sf"/>
</dbReference>
<dbReference type="PANTHER" id="PTHR30346:SF30">
    <property type="entry name" value="SMALL NEUTRAL PROTEASE REGULATORY PROTEIN"/>
    <property type="match status" value="1"/>
</dbReference>
<dbReference type="InterPro" id="IPR000847">
    <property type="entry name" value="LysR_HTH_N"/>
</dbReference>
<proteinExistence type="inferred from homology"/>
<dbReference type="RefSeq" id="WP_017450424.1">
    <property type="nucleotide sequence ID" value="NZ_CP008956.1"/>
</dbReference>
<evidence type="ECO:0000256" key="1">
    <source>
        <dbReference type="ARBA" id="ARBA00009437"/>
    </source>
</evidence>
<gene>
    <name evidence="6" type="ORF">C798_15065</name>
</gene>
<evidence type="ECO:0000313" key="7">
    <source>
        <dbReference type="Proteomes" id="UP000501648"/>
    </source>
</evidence>
<keyword evidence="4" id="KW-0804">Transcription</keyword>
<protein>
    <submittedName>
        <fullName evidence="6">LysR family transcriptional regulator</fullName>
    </submittedName>
</protein>
<dbReference type="Gene3D" id="3.40.190.10">
    <property type="entry name" value="Periplasmic binding protein-like II"/>
    <property type="match status" value="2"/>
</dbReference>
<dbReference type="AlphaFoldDB" id="A0A6M3ZUD7"/>
<organism evidence="6 7">
    <name type="scientific">Herbaspirillum rubrisubalbicans Os34</name>
    <dbReference type="NCBI Taxonomy" id="1235827"/>
    <lineage>
        <taxon>Bacteria</taxon>
        <taxon>Pseudomonadati</taxon>
        <taxon>Pseudomonadota</taxon>
        <taxon>Betaproteobacteria</taxon>
        <taxon>Burkholderiales</taxon>
        <taxon>Oxalobacteraceae</taxon>
        <taxon>Herbaspirillum</taxon>
    </lineage>
</organism>
<dbReference type="EMBL" id="CP008956">
    <property type="protein sequence ID" value="QJQ01510.1"/>
    <property type="molecule type" value="Genomic_DNA"/>
</dbReference>
<dbReference type="SUPFAM" id="SSF53850">
    <property type="entry name" value="Periplasmic binding protein-like II"/>
    <property type="match status" value="1"/>
</dbReference>
<feature type="domain" description="HTH lysR-type" evidence="5">
    <location>
        <begin position="1"/>
        <end position="58"/>
    </location>
</feature>
<dbReference type="PANTHER" id="PTHR30346">
    <property type="entry name" value="TRANSCRIPTIONAL DUAL REGULATOR HCAR-RELATED"/>
    <property type="match status" value="1"/>
</dbReference>
<evidence type="ECO:0000256" key="2">
    <source>
        <dbReference type="ARBA" id="ARBA00023015"/>
    </source>
</evidence>
<accession>A0A6M3ZUD7</accession>
<evidence type="ECO:0000256" key="4">
    <source>
        <dbReference type="ARBA" id="ARBA00023163"/>
    </source>
</evidence>
<dbReference type="InterPro" id="IPR036388">
    <property type="entry name" value="WH-like_DNA-bd_sf"/>
</dbReference>
<dbReference type="Pfam" id="PF00126">
    <property type="entry name" value="HTH_1"/>
    <property type="match status" value="1"/>
</dbReference>
<evidence type="ECO:0000256" key="3">
    <source>
        <dbReference type="ARBA" id="ARBA00023125"/>
    </source>
</evidence>
<keyword evidence="3" id="KW-0238">DNA-binding</keyword>
<keyword evidence="2" id="KW-0805">Transcription regulation</keyword>
<sequence length="304" mass="33554">MELRHLRHFVAVAEELHFGRAAARLGMAQPPLSQSLMRLEANLGVALLDRKQYHVTLTPAGQALLKEARPLLAQAALTEKAVHRAAAGVLPHLRLAFVPMSMMRALPQAIQRFRRSWPGVQVQLAERSSRNTVENLRNGNIDLGIVVPSLVDTAGLELRIVERARVVAAIPSRWPLGKRESVRLAELADSSFVLFPQQMMNDFYTAFETTCRRAGFTPDISQQVNQAYTMFNLVANGLGVGLVQETARGMQVEGVSLVDIEDMPDSFITEVALAWMPNAISPPLHSMIGLLQQMSHTDADEKHG</sequence>
<dbReference type="InterPro" id="IPR005119">
    <property type="entry name" value="LysR_subst-bd"/>
</dbReference>
<reference evidence="6 7" key="1">
    <citation type="journal article" date="2012" name="J. Bacteriol.">
        <title>Genome sequence of the pathogenic Herbaspirillum seropedicae strain Os34, isolated from rice roots.</title>
        <authorList>
            <person name="Ye W."/>
            <person name="Ye S."/>
            <person name="Liu J."/>
            <person name="Chang S."/>
            <person name="Chen M."/>
            <person name="Zhu B."/>
            <person name="Guo L."/>
            <person name="An Q."/>
        </authorList>
    </citation>
    <scope>NUCLEOTIDE SEQUENCE [LARGE SCALE GENOMIC DNA]</scope>
    <source>
        <strain evidence="6 7">Os34</strain>
    </source>
</reference>
<dbReference type="Pfam" id="PF03466">
    <property type="entry name" value="LysR_substrate"/>
    <property type="match status" value="1"/>
</dbReference>
<dbReference type="PRINTS" id="PR00039">
    <property type="entry name" value="HTHLYSR"/>
</dbReference>
<dbReference type="CDD" id="cd08414">
    <property type="entry name" value="PBP2_LTTR_aromatics_like"/>
    <property type="match status" value="1"/>
</dbReference>
<dbReference type="GO" id="GO:0032993">
    <property type="term" value="C:protein-DNA complex"/>
    <property type="evidence" value="ECO:0007669"/>
    <property type="project" value="TreeGrafter"/>
</dbReference>